<dbReference type="PANTHER" id="PTHR24172">
    <property type="entry name" value="ANK_REP_REGION DOMAIN-CONTAINING PROTEIN"/>
    <property type="match status" value="1"/>
</dbReference>
<reference evidence="2 3" key="1">
    <citation type="submission" date="2015-09" db="EMBL/GenBank/DDBJ databases">
        <title>Draft genome of the parasitic nematode Teladorsagia circumcincta isolate WARC Sus (inbred).</title>
        <authorList>
            <person name="Mitreva M."/>
        </authorList>
    </citation>
    <scope>NUCLEOTIDE SEQUENCE [LARGE SCALE GENOMIC DNA]</scope>
    <source>
        <strain evidence="2 3">S</strain>
    </source>
</reference>
<sequence>VGRSAIHYAATQSNAIYDTLIDFGADPQLGDSEGLSAEACRRSPDRLRRTASAESSLMMRSMSTDDEFFDPDAPSDSMIDEWIENGEVAKLEQLVLDGRGHLLKEKTSTNEASKEFLRGLTVYQSKIDAIHKAVEDGDVRRVKSLIDRQQLALARDTYGMTPLHKALLHGQTNTVRHLLAKYPQCVNATDHNPEQASRWIKKDS</sequence>
<dbReference type="EMBL" id="KZ346002">
    <property type="protein sequence ID" value="PIO71272.1"/>
    <property type="molecule type" value="Genomic_DNA"/>
</dbReference>
<dbReference type="AlphaFoldDB" id="A0A2G9UNH5"/>
<protein>
    <submittedName>
        <fullName evidence="2">Ankyrin repeat protein</fullName>
    </submittedName>
</protein>
<evidence type="ECO:0000256" key="1">
    <source>
        <dbReference type="PROSITE-ProRule" id="PRU00023"/>
    </source>
</evidence>
<dbReference type="SUPFAM" id="SSF48403">
    <property type="entry name" value="Ankyrin repeat"/>
    <property type="match status" value="1"/>
</dbReference>
<dbReference type="InterPro" id="IPR002110">
    <property type="entry name" value="Ankyrin_rpt"/>
</dbReference>
<dbReference type="Proteomes" id="UP000230423">
    <property type="component" value="Unassembled WGS sequence"/>
</dbReference>
<dbReference type="PANTHER" id="PTHR24172:SF4">
    <property type="entry name" value="ANK_REP_REGION DOMAIN-CONTAINING PROTEIN"/>
    <property type="match status" value="1"/>
</dbReference>
<dbReference type="SMART" id="SM00248">
    <property type="entry name" value="ANK"/>
    <property type="match status" value="3"/>
</dbReference>
<feature type="repeat" description="ANK" evidence="1">
    <location>
        <begin position="158"/>
        <end position="191"/>
    </location>
</feature>
<keyword evidence="1" id="KW-0040">ANK repeat</keyword>
<accession>A0A2G9UNH5</accession>
<dbReference type="InterPro" id="IPR036770">
    <property type="entry name" value="Ankyrin_rpt-contain_sf"/>
</dbReference>
<evidence type="ECO:0000313" key="2">
    <source>
        <dbReference type="EMBL" id="PIO71272.1"/>
    </source>
</evidence>
<keyword evidence="3" id="KW-1185">Reference proteome</keyword>
<organism evidence="2 3">
    <name type="scientific">Teladorsagia circumcincta</name>
    <name type="common">Brown stomach worm</name>
    <name type="synonym">Ostertagia circumcincta</name>
    <dbReference type="NCBI Taxonomy" id="45464"/>
    <lineage>
        <taxon>Eukaryota</taxon>
        <taxon>Metazoa</taxon>
        <taxon>Ecdysozoa</taxon>
        <taxon>Nematoda</taxon>
        <taxon>Chromadorea</taxon>
        <taxon>Rhabditida</taxon>
        <taxon>Rhabditina</taxon>
        <taxon>Rhabditomorpha</taxon>
        <taxon>Strongyloidea</taxon>
        <taxon>Trichostrongylidae</taxon>
        <taxon>Teladorsagia</taxon>
    </lineage>
</organism>
<gene>
    <name evidence="2" type="ORF">TELCIR_06840</name>
</gene>
<dbReference type="OrthoDB" id="5812470at2759"/>
<feature type="non-terminal residue" evidence="2">
    <location>
        <position position="1"/>
    </location>
</feature>
<dbReference type="PROSITE" id="PS50297">
    <property type="entry name" value="ANK_REP_REGION"/>
    <property type="match status" value="1"/>
</dbReference>
<proteinExistence type="predicted"/>
<name>A0A2G9UNH5_TELCI</name>
<dbReference type="PROSITE" id="PS50088">
    <property type="entry name" value="ANK_REPEAT"/>
    <property type="match status" value="1"/>
</dbReference>
<evidence type="ECO:0000313" key="3">
    <source>
        <dbReference type="Proteomes" id="UP000230423"/>
    </source>
</evidence>
<dbReference type="Pfam" id="PF12796">
    <property type="entry name" value="Ank_2"/>
    <property type="match status" value="1"/>
</dbReference>
<dbReference type="Gene3D" id="1.25.40.20">
    <property type="entry name" value="Ankyrin repeat-containing domain"/>
    <property type="match status" value="1"/>
</dbReference>